<sequence length="495" mass="55880">MGVQIEWGTKLERMREISTGVLIETTSSSSSSSSSTEPSRCIADYLVGCDGAHSTVRHLCNLDFPGESFGGHWFLIAHGKLKHFGEEDIWNKDLPIFINEMGVCMVVPFHDETYEIVVDVPLERGKKLGNSMKSPTPEQFEEIMHERIPSKYKLYDTIWTSGFTVHSRQATSYQSGNRVFMCGDACHIHSPVGGQGMNYGMQDAFNLAWKLAAVLSSRALPTLLSSYDQERRRAGQDLVHRTEIQTKGMMNSGAIQNNETLKAAMTTALQAAQKYGLMDMISKGAIAPFLSQVSVSYNKSPLRAEHWELEPPVLNLTRMLHRRQVGLTKFFRARPAMGSRAPNIIVKKSSTPTYIHSLFASGGRFTALLFHPRKGWKDQMRWHGGQDTNLESVAWELEVLSEGLVKCVIIEEDEEEAQEVYGVWGQCLYLIRPDGYLAFRSQPINLRAISAFLSHRIGLNGVRQIMPNEWEEGVNPIEVVEQRVMRLSFLVSFWW</sequence>
<dbReference type="GO" id="GO:0016709">
    <property type="term" value="F:oxidoreductase activity, acting on paired donors, with incorporation or reduction of molecular oxygen, NAD(P)H as one donor, and incorporation of one atom of oxygen"/>
    <property type="evidence" value="ECO:0007669"/>
    <property type="project" value="UniProtKB-ARBA"/>
</dbReference>
<evidence type="ECO:0000313" key="6">
    <source>
        <dbReference type="EMBL" id="CAE2309058.1"/>
    </source>
</evidence>
<protein>
    <recommendedName>
        <fullName evidence="5">FAD-binding domain-containing protein</fullName>
    </recommendedName>
</protein>
<evidence type="ECO:0000256" key="3">
    <source>
        <dbReference type="ARBA" id="ARBA00022630"/>
    </source>
</evidence>
<dbReference type="SUPFAM" id="SSF52833">
    <property type="entry name" value="Thioredoxin-like"/>
    <property type="match status" value="1"/>
</dbReference>
<evidence type="ECO:0000256" key="2">
    <source>
        <dbReference type="ARBA" id="ARBA00007801"/>
    </source>
</evidence>
<dbReference type="AlphaFoldDB" id="A0A7S4KY53"/>
<dbReference type="SUPFAM" id="SSF51905">
    <property type="entry name" value="FAD/NAD(P)-binding domain"/>
    <property type="match status" value="1"/>
</dbReference>
<accession>A0A7S4KY53</accession>
<dbReference type="InterPro" id="IPR050641">
    <property type="entry name" value="RIFMO-like"/>
</dbReference>
<dbReference type="PANTHER" id="PTHR43004:SF19">
    <property type="entry name" value="BINDING MONOOXYGENASE, PUTATIVE (JCVI)-RELATED"/>
    <property type="match status" value="1"/>
</dbReference>
<dbReference type="Pfam" id="PF01494">
    <property type="entry name" value="FAD_binding_3"/>
    <property type="match status" value="1"/>
</dbReference>
<evidence type="ECO:0000256" key="1">
    <source>
        <dbReference type="ARBA" id="ARBA00001974"/>
    </source>
</evidence>
<reference evidence="6" key="1">
    <citation type="submission" date="2021-01" db="EMBL/GenBank/DDBJ databases">
        <authorList>
            <person name="Corre E."/>
            <person name="Pelletier E."/>
            <person name="Niang G."/>
            <person name="Scheremetjew M."/>
            <person name="Finn R."/>
            <person name="Kale V."/>
            <person name="Holt S."/>
            <person name="Cochrane G."/>
            <person name="Meng A."/>
            <person name="Brown T."/>
            <person name="Cohen L."/>
        </authorList>
    </citation>
    <scope>NUCLEOTIDE SEQUENCE</scope>
    <source>
        <strain evidence="6">SoJaBio B1-5/56/2</strain>
    </source>
</reference>
<evidence type="ECO:0000256" key="4">
    <source>
        <dbReference type="ARBA" id="ARBA00022827"/>
    </source>
</evidence>
<gene>
    <name evidence="6" type="ORF">NAES01612_LOCUS13012</name>
</gene>
<feature type="domain" description="FAD-binding" evidence="5">
    <location>
        <begin position="2"/>
        <end position="241"/>
    </location>
</feature>
<dbReference type="InterPro" id="IPR002938">
    <property type="entry name" value="FAD-bd"/>
</dbReference>
<keyword evidence="3" id="KW-0285">Flavoprotein</keyword>
<proteinExistence type="inferred from homology"/>
<organism evidence="6">
    <name type="scientific">Paramoeba aestuarina</name>
    <dbReference type="NCBI Taxonomy" id="180227"/>
    <lineage>
        <taxon>Eukaryota</taxon>
        <taxon>Amoebozoa</taxon>
        <taxon>Discosea</taxon>
        <taxon>Flabellinia</taxon>
        <taxon>Dactylopodida</taxon>
        <taxon>Paramoebidae</taxon>
        <taxon>Paramoeba</taxon>
    </lineage>
</organism>
<name>A0A7S4KY53_9EUKA</name>
<dbReference type="InterPro" id="IPR036249">
    <property type="entry name" value="Thioredoxin-like_sf"/>
</dbReference>
<dbReference type="Gene3D" id="3.50.50.60">
    <property type="entry name" value="FAD/NAD(P)-binding domain"/>
    <property type="match status" value="2"/>
</dbReference>
<comment type="similarity">
    <text evidence="2">Belongs to the PheA/TfdB FAD monooxygenase family.</text>
</comment>
<dbReference type="InterPro" id="IPR036188">
    <property type="entry name" value="FAD/NAD-bd_sf"/>
</dbReference>
<dbReference type="PRINTS" id="PR00420">
    <property type="entry name" value="RNGMNOXGNASE"/>
</dbReference>
<dbReference type="PANTHER" id="PTHR43004">
    <property type="entry name" value="TRK SYSTEM POTASSIUM UPTAKE PROTEIN"/>
    <property type="match status" value="1"/>
</dbReference>
<dbReference type="Gene3D" id="3.40.30.120">
    <property type="match status" value="1"/>
</dbReference>
<dbReference type="GO" id="GO:0071949">
    <property type="term" value="F:FAD binding"/>
    <property type="evidence" value="ECO:0007669"/>
    <property type="project" value="InterPro"/>
</dbReference>
<dbReference type="EMBL" id="HBKR01019924">
    <property type="protein sequence ID" value="CAE2309058.1"/>
    <property type="molecule type" value="Transcribed_RNA"/>
</dbReference>
<evidence type="ECO:0000259" key="5">
    <source>
        <dbReference type="Pfam" id="PF01494"/>
    </source>
</evidence>
<keyword evidence="4" id="KW-0274">FAD</keyword>
<comment type="cofactor">
    <cofactor evidence="1">
        <name>FAD</name>
        <dbReference type="ChEBI" id="CHEBI:57692"/>
    </cofactor>
</comment>